<evidence type="ECO:0000259" key="6">
    <source>
        <dbReference type="Pfam" id="PF01301"/>
    </source>
</evidence>
<evidence type="ECO:0000259" key="7">
    <source>
        <dbReference type="Pfam" id="PF21317"/>
    </source>
</evidence>
<name>A0AAU2K191_9ACTN</name>
<evidence type="ECO:0000259" key="8">
    <source>
        <dbReference type="Pfam" id="PF21467"/>
    </source>
</evidence>
<dbReference type="SUPFAM" id="SSF51445">
    <property type="entry name" value="(Trans)glycosidases"/>
    <property type="match status" value="1"/>
</dbReference>
<organism evidence="9">
    <name type="scientific">Streptomyces sp. NBC_00049</name>
    <dbReference type="NCBI Taxonomy" id="2903617"/>
    <lineage>
        <taxon>Bacteria</taxon>
        <taxon>Bacillati</taxon>
        <taxon>Actinomycetota</taxon>
        <taxon>Actinomycetes</taxon>
        <taxon>Kitasatosporales</taxon>
        <taxon>Streptomycetaceae</taxon>
        <taxon>Streptomyces</taxon>
    </lineage>
</organism>
<accession>A0AAU2K191</accession>
<dbReference type="PRINTS" id="PR00742">
    <property type="entry name" value="GLHYDRLASE35"/>
</dbReference>
<dbReference type="EMBL" id="CP108264">
    <property type="protein sequence ID" value="WTU78107.1"/>
    <property type="molecule type" value="Genomic_DNA"/>
</dbReference>
<evidence type="ECO:0000256" key="4">
    <source>
        <dbReference type="PIRSR" id="PIRSR006336-1"/>
    </source>
</evidence>
<dbReference type="InterPro" id="IPR017853">
    <property type="entry name" value="GH"/>
</dbReference>
<feature type="domain" description="Glycoside hydrolase 35 catalytic" evidence="6">
    <location>
        <begin position="11"/>
        <end position="325"/>
    </location>
</feature>
<sequence>MPRFDVTPSGFLLDGHPHRVLSGALHYFRVHPGQWPHRLGMLRAMGLNCVETYVPWNLHEPAPGACDLTGLGEFLTAAADAGLHAIVRPGPYICAEWENGGLPAWLTGRDDVRLRCTDAPYLEAVDRWFDVLIPLVAERQITRGGNVLMVQVENEYGSYGSDRTYLRHLADGLVRRGIEVPLFTSDGPEAHMLTGGTLPGVLATVNFGSDPEGAFATLAEHRPQDPPFCMEYWNGWFDHWGERHTTRDAADAADVLERMLAAGASVNVYMAHGGTNFGTWAGANRGGPGHDGAYGPTVTSYDYDAPIDERGAPTEKFRLFREVLARYATEPLPDVPEPAPLLTPRHVRLTESLRLFDVLDVAGRAPVAAPMPPTFEQLGLTHGLVLYRTALPGPRPALPLTLDGLADRAHLFLDGKPAAVLDAEHPALDVDVPGERRAVDLLVESMGRTNYGPLVGERKGIVNGVRHALQWVHGYQAHPVDLAAAGAVDGLPWDRAEPQGVEPYGAPARPEGALPEEFLPGECLPEGGPVFRRGWFDVDTPADGWIDFTGWGKGYVWVNGFCLGRYWSRGPQGSLYLPWPLLWPGRNEIVVLELDDAGATGMEIRDEPALGTPAPAPGRDS</sequence>
<dbReference type="AlphaFoldDB" id="A0AAU2K191"/>
<dbReference type="PANTHER" id="PTHR23421">
    <property type="entry name" value="BETA-GALACTOSIDASE RELATED"/>
    <property type="match status" value="1"/>
</dbReference>
<comment type="similarity">
    <text evidence="1 5">Belongs to the glycosyl hydrolase 35 family.</text>
</comment>
<dbReference type="InterPro" id="IPR008979">
    <property type="entry name" value="Galactose-bd-like_sf"/>
</dbReference>
<dbReference type="InterPro" id="IPR026283">
    <property type="entry name" value="B-gal_1-like"/>
</dbReference>
<protein>
    <submittedName>
        <fullName evidence="9">Beta-galactosidase</fullName>
    </submittedName>
</protein>
<dbReference type="Pfam" id="PF21317">
    <property type="entry name" value="BetaGal_ABD_1"/>
    <property type="match status" value="1"/>
</dbReference>
<evidence type="ECO:0000256" key="1">
    <source>
        <dbReference type="ARBA" id="ARBA00009809"/>
    </source>
</evidence>
<dbReference type="InterPro" id="IPR048912">
    <property type="entry name" value="BetaGal1-like_ABD1"/>
</dbReference>
<dbReference type="SUPFAM" id="SSF49785">
    <property type="entry name" value="Galactose-binding domain-like"/>
    <property type="match status" value="1"/>
</dbReference>
<feature type="domain" description="Beta-galactosidase 1-like first all-beta" evidence="7">
    <location>
        <begin position="372"/>
        <end position="480"/>
    </location>
</feature>
<reference evidence="9" key="1">
    <citation type="submission" date="2022-10" db="EMBL/GenBank/DDBJ databases">
        <title>The complete genomes of actinobacterial strains from the NBC collection.</title>
        <authorList>
            <person name="Joergensen T.S."/>
            <person name="Alvarez Arevalo M."/>
            <person name="Sterndorff E.B."/>
            <person name="Faurdal D."/>
            <person name="Vuksanovic O."/>
            <person name="Mourched A.-S."/>
            <person name="Charusanti P."/>
            <person name="Shaw S."/>
            <person name="Blin K."/>
            <person name="Weber T."/>
        </authorList>
    </citation>
    <scope>NUCLEOTIDE SEQUENCE</scope>
    <source>
        <strain evidence="9">NBC_00049</strain>
    </source>
</reference>
<dbReference type="InterPro" id="IPR001944">
    <property type="entry name" value="Glycoside_Hdrlase_35"/>
</dbReference>
<proteinExistence type="inferred from homology"/>
<keyword evidence="2" id="KW-0378">Hydrolase</keyword>
<dbReference type="Gene3D" id="2.60.120.260">
    <property type="entry name" value="Galactose-binding domain-like"/>
    <property type="match status" value="2"/>
</dbReference>
<dbReference type="InterPro" id="IPR048913">
    <property type="entry name" value="BetaGal_gal-bd"/>
</dbReference>
<dbReference type="PIRSF" id="PIRSF006336">
    <property type="entry name" value="B-gal"/>
    <property type="match status" value="1"/>
</dbReference>
<evidence type="ECO:0000256" key="3">
    <source>
        <dbReference type="ARBA" id="ARBA00023295"/>
    </source>
</evidence>
<dbReference type="GO" id="GO:0005975">
    <property type="term" value="P:carbohydrate metabolic process"/>
    <property type="evidence" value="ECO:0007669"/>
    <property type="project" value="InterPro"/>
</dbReference>
<dbReference type="Gene3D" id="3.20.20.80">
    <property type="entry name" value="Glycosidases"/>
    <property type="match status" value="1"/>
</dbReference>
<feature type="active site" description="Nucleophile" evidence="4">
    <location>
        <position position="231"/>
    </location>
</feature>
<evidence type="ECO:0000313" key="9">
    <source>
        <dbReference type="EMBL" id="WTU78107.1"/>
    </source>
</evidence>
<dbReference type="FunFam" id="3.20.20.80:FF:000115">
    <property type="entry name" value="Beta-galactosidase"/>
    <property type="match status" value="1"/>
</dbReference>
<feature type="active site" description="Proton donor" evidence="4">
    <location>
        <position position="155"/>
    </location>
</feature>
<dbReference type="GO" id="GO:0004565">
    <property type="term" value="F:beta-galactosidase activity"/>
    <property type="evidence" value="ECO:0007669"/>
    <property type="project" value="InterPro"/>
</dbReference>
<dbReference type="Pfam" id="PF21467">
    <property type="entry name" value="BetaGal_gal-bd"/>
    <property type="match status" value="1"/>
</dbReference>
<keyword evidence="3" id="KW-0326">Glycosidase</keyword>
<evidence type="ECO:0000256" key="5">
    <source>
        <dbReference type="RuleBase" id="RU003679"/>
    </source>
</evidence>
<dbReference type="Pfam" id="PF01301">
    <property type="entry name" value="Glyco_hydro_35"/>
    <property type="match status" value="1"/>
</dbReference>
<evidence type="ECO:0000256" key="2">
    <source>
        <dbReference type="ARBA" id="ARBA00022801"/>
    </source>
</evidence>
<dbReference type="InterPro" id="IPR031330">
    <property type="entry name" value="Gly_Hdrlase_35_cat"/>
</dbReference>
<feature type="domain" description="Beta-galactosidase galactose-binding" evidence="8">
    <location>
        <begin position="529"/>
        <end position="587"/>
    </location>
</feature>
<gene>
    <name evidence="9" type="ORF">OG327_35075</name>
</gene>